<evidence type="ECO:0000256" key="1">
    <source>
        <dbReference type="ARBA" id="ARBA00022485"/>
    </source>
</evidence>
<evidence type="ECO:0000259" key="7">
    <source>
        <dbReference type="PROSITE" id="PS51918"/>
    </source>
</evidence>
<feature type="domain" description="Radical SAM core" evidence="7">
    <location>
        <begin position="79"/>
        <end position="288"/>
    </location>
</feature>
<dbReference type="InterPro" id="IPR058240">
    <property type="entry name" value="rSAM_sf"/>
</dbReference>
<gene>
    <name evidence="8" type="ORF">MsAc7_05770</name>
</gene>
<evidence type="ECO:0000313" key="9">
    <source>
        <dbReference type="Proteomes" id="UP001303587"/>
    </source>
</evidence>
<dbReference type="InterPro" id="IPR007197">
    <property type="entry name" value="rSAM"/>
</dbReference>
<evidence type="ECO:0000256" key="6">
    <source>
        <dbReference type="PIRSR" id="PIRSR004869-50"/>
    </source>
</evidence>
<dbReference type="AlphaFoldDB" id="A0AA96ZTY8"/>
<keyword evidence="5 6" id="KW-0411">Iron-sulfur</keyword>
<dbReference type="PROSITE" id="PS51918">
    <property type="entry name" value="RADICAL_SAM"/>
    <property type="match status" value="1"/>
</dbReference>
<name>A0AA96ZTY8_9EURY</name>
<feature type="binding site" evidence="6">
    <location>
        <position position="97"/>
    </location>
    <ligand>
        <name>[4Fe-4S] cluster</name>
        <dbReference type="ChEBI" id="CHEBI:49883"/>
        <note>4Fe-4S-S-AdoMet</note>
    </ligand>
</feature>
<accession>A0AA96ZTY8</accession>
<feature type="binding site" evidence="6">
    <location>
        <position position="93"/>
    </location>
    <ligand>
        <name>[4Fe-4S] cluster</name>
        <dbReference type="ChEBI" id="CHEBI:49883"/>
        <note>4Fe-4S-S-AdoMet</note>
    </ligand>
</feature>
<dbReference type="SFLD" id="SFLDG01101">
    <property type="entry name" value="Uncharacterised_Radical_SAM_Su"/>
    <property type="match status" value="1"/>
</dbReference>
<dbReference type="SFLD" id="SFLDS00029">
    <property type="entry name" value="Radical_SAM"/>
    <property type="match status" value="1"/>
</dbReference>
<proteinExistence type="predicted"/>
<dbReference type="GO" id="GO:0046872">
    <property type="term" value="F:metal ion binding"/>
    <property type="evidence" value="ECO:0007669"/>
    <property type="project" value="UniProtKB-KW"/>
</dbReference>
<dbReference type="RefSeq" id="WP_338103090.1">
    <property type="nucleotide sequence ID" value="NZ_CP131060.1"/>
</dbReference>
<reference evidence="8 9" key="1">
    <citation type="submission" date="2023-07" db="EMBL/GenBank/DDBJ databases">
        <title>Closed genoem sequence of Methanosarcinaceae archaeon Ac7.</title>
        <authorList>
            <person name="Poehlein A."/>
            <person name="Protasov E."/>
            <person name="Platt K."/>
            <person name="Reeh H."/>
            <person name="Daniel R."/>
            <person name="Brune A."/>
        </authorList>
    </citation>
    <scope>NUCLEOTIDE SEQUENCE [LARGE SCALE GENOMIC DNA]</scope>
    <source>
        <strain evidence="8 9">Ac7</strain>
    </source>
</reference>
<organism evidence="8 9">
    <name type="scientific">Methanolapillus millepedarum</name>
    <dbReference type="NCBI Taxonomy" id="3028296"/>
    <lineage>
        <taxon>Archaea</taxon>
        <taxon>Methanobacteriati</taxon>
        <taxon>Methanobacteriota</taxon>
        <taxon>Stenosarchaea group</taxon>
        <taxon>Methanomicrobia</taxon>
        <taxon>Methanosarcinales</taxon>
        <taxon>Methanosarcinaceae</taxon>
        <taxon>Methanolapillus</taxon>
    </lineage>
</organism>
<evidence type="ECO:0000313" key="8">
    <source>
        <dbReference type="EMBL" id="WNY25039.1"/>
    </source>
</evidence>
<dbReference type="Pfam" id="PF04055">
    <property type="entry name" value="Radical_SAM"/>
    <property type="match status" value="1"/>
</dbReference>
<dbReference type="PANTHER" id="PTHR30352">
    <property type="entry name" value="PYRUVATE FORMATE-LYASE-ACTIVATING ENZYME"/>
    <property type="match status" value="1"/>
</dbReference>
<sequence length="288" mass="32347">MPNQSEPSKSRLKKAMFFEPLSDNKVKCNLCARRCFILPEKFGFCRVRKNIGGTLYTLNYGIVSSKAIDPVEKKPVFHFLPGTSTYSMGTLGCNFKCRHCQNWRISQILFDDAASGRNNPDFDFGSDFESGSDSDFNSGCPNASKNPESDTGLFCFDPGMYDEKVTPEEVIYRALFLETKSISFTYNEPTIWYEFIYDTAVLAKKSGLYVILVTNGYMTPEALEALSPFIDVYRVDIKAFSNRFYSEVAGTHLEPVLSSVQKAKERGLFVETVTLLIPGLNDSPGELK</sequence>
<dbReference type="GeneID" id="89229694"/>
<evidence type="ECO:0000256" key="5">
    <source>
        <dbReference type="ARBA" id="ARBA00023014"/>
    </source>
</evidence>
<dbReference type="PIRSF" id="PIRSF004869">
    <property type="entry name" value="PflX_prd"/>
    <property type="match status" value="1"/>
</dbReference>
<evidence type="ECO:0000256" key="2">
    <source>
        <dbReference type="ARBA" id="ARBA00022691"/>
    </source>
</evidence>
<dbReference type="SUPFAM" id="SSF102114">
    <property type="entry name" value="Radical SAM enzymes"/>
    <property type="match status" value="2"/>
</dbReference>
<keyword evidence="1" id="KW-0004">4Fe-4S</keyword>
<dbReference type="InterPro" id="IPR016431">
    <property type="entry name" value="Pyrv-formate_lyase-activ_prd"/>
</dbReference>
<keyword evidence="2 6" id="KW-0949">S-adenosyl-L-methionine</keyword>
<dbReference type="PANTHER" id="PTHR30352:SF5">
    <property type="entry name" value="PYRUVATE FORMATE-LYASE 1-ACTIVATING ENZYME"/>
    <property type="match status" value="1"/>
</dbReference>
<dbReference type="GO" id="GO:0003824">
    <property type="term" value="F:catalytic activity"/>
    <property type="evidence" value="ECO:0007669"/>
    <property type="project" value="InterPro"/>
</dbReference>
<keyword evidence="9" id="KW-1185">Reference proteome</keyword>
<dbReference type="EMBL" id="CP131060">
    <property type="protein sequence ID" value="WNY25039.1"/>
    <property type="molecule type" value="Genomic_DNA"/>
</dbReference>
<protein>
    <recommendedName>
        <fullName evidence="7">Radical SAM core domain-containing protein</fullName>
    </recommendedName>
</protein>
<feature type="binding site" evidence="6">
    <location>
        <position position="100"/>
    </location>
    <ligand>
        <name>[4Fe-4S] cluster</name>
        <dbReference type="ChEBI" id="CHEBI:49883"/>
        <note>4Fe-4S-S-AdoMet</note>
    </ligand>
</feature>
<comment type="cofactor">
    <cofactor evidence="6">
        <name>[4Fe-4S] cluster</name>
        <dbReference type="ChEBI" id="CHEBI:49883"/>
    </cofactor>
    <text evidence="6">Binds 1 [4Fe-4S] cluster. The cluster is coordinated with 3 cysteines and an exchangeable S-adenosyl-L-methionine.</text>
</comment>
<dbReference type="InterPro" id="IPR013785">
    <property type="entry name" value="Aldolase_TIM"/>
</dbReference>
<dbReference type="GO" id="GO:0051539">
    <property type="term" value="F:4 iron, 4 sulfur cluster binding"/>
    <property type="evidence" value="ECO:0007669"/>
    <property type="project" value="UniProtKB-KW"/>
</dbReference>
<dbReference type="Gene3D" id="3.20.20.70">
    <property type="entry name" value="Aldolase class I"/>
    <property type="match status" value="1"/>
</dbReference>
<evidence type="ECO:0000256" key="3">
    <source>
        <dbReference type="ARBA" id="ARBA00022723"/>
    </source>
</evidence>
<keyword evidence="3 6" id="KW-0479">Metal-binding</keyword>
<keyword evidence="4 6" id="KW-0408">Iron</keyword>
<dbReference type="InterPro" id="IPR027596">
    <property type="entry name" value="AmmeMemoSam_rS"/>
</dbReference>
<dbReference type="InterPro" id="IPR034457">
    <property type="entry name" value="Organic_radical-activating"/>
</dbReference>
<dbReference type="Proteomes" id="UP001303587">
    <property type="component" value="Chromosome"/>
</dbReference>
<evidence type="ECO:0000256" key="4">
    <source>
        <dbReference type="ARBA" id="ARBA00023004"/>
    </source>
</evidence>